<keyword evidence="3" id="KW-1185">Reference proteome</keyword>
<organism evidence="2 3">
    <name type="scientific">Pipistrellus kuhlii</name>
    <name type="common">Kuhl's pipistrelle</name>
    <dbReference type="NCBI Taxonomy" id="59472"/>
    <lineage>
        <taxon>Eukaryota</taxon>
        <taxon>Metazoa</taxon>
        <taxon>Chordata</taxon>
        <taxon>Craniata</taxon>
        <taxon>Vertebrata</taxon>
        <taxon>Euteleostomi</taxon>
        <taxon>Mammalia</taxon>
        <taxon>Eutheria</taxon>
        <taxon>Laurasiatheria</taxon>
        <taxon>Chiroptera</taxon>
        <taxon>Yangochiroptera</taxon>
        <taxon>Vespertilionidae</taxon>
        <taxon>Pipistrellus</taxon>
    </lineage>
</organism>
<accession>A0A7J7TW10</accession>
<feature type="compositionally biased region" description="Polar residues" evidence="1">
    <location>
        <begin position="145"/>
        <end position="154"/>
    </location>
</feature>
<proteinExistence type="predicted"/>
<dbReference type="Proteomes" id="UP000558488">
    <property type="component" value="Unassembled WGS sequence"/>
</dbReference>
<protein>
    <submittedName>
        <fullName evidence="2">Uncharacterized protein</fullName>
    </submittedName>
</protein>
<evidence type="ECO:0000313" key="3">
    <source>
        <dbReference type="Proteomes" id="UP000558488"/>
    </source>
</evidence>
<reference evidence="2 3" key="1">
    <citation type="journal article" date="2020" name="Nature">
        <title>Six reference-quality genomes reveal evolution of bat adaptations.</title>
        <authorList>
            <person name="Jebb D."/>
            <person name="Huang Z."/>
            <person name="Pippel M."/>
            <person name="Hughes G.M."/>
            <person name="Lavrichenko K."/>
            <person name="Devanna P."/>
            <person name="Winkler S."/>
            <person name="Jermiin L.S."/>
            <person name="Skirmuntt E.C."/>
            <person name="Katzourakis A."/>
            <person name="Burkitt-Gray L."/>
            <person name="Ray D.A."/>
            <person name="Sullivan K.A.M."/>
            <person name="Roscito J.G."/>
            <person name="Kirilenko B.M."/>
            <person name="Davalos L.M."/>
            <person name="Corthals A.P."/>
            <person name="Power M.L."/>
            <person name="Jones G."/>
            <person name="Ransome R.D."/>
            <person name="Dechmann D.K.N."/>
            <person name="Locatelli A.G."/>
            <person name="Puechmaille S.J."/>
            <person name="Fedrigo O."/>
            <person name="Jarvis E.D."/>
            <person name="Hiller M."/>
            <person name="Vernes S.C."/>
            <person name="Myers E.W."/>
            <person name="Teeling E.C."/>
        </authorList>
    </citation>
    <scope>NUCLEOTIDE SEQUENCE [LARGE SCALE GENOMIC DNA]</scope>
    <source>
        <strain evidence="2">MPipKuh1</strain>
        <tissue evidence="2">Flight muscle</tissue>
    </source>
</reference>
<dbReference type="EMBL" id="JACAGB010000024">
    <property type="protein sequence ID" value="KAF6304772.1"/>
    <property type="molecule type" value="Genomic_DNA"/>
</dbReference>
<feature type="region of interest" description="Disordered" evidence="1">
    <location>
        <begin position="1"/>
        <end position="69"/>
    </location>
</feature>
<feature type="compositionally biased region" description="Basic and acidic residues" evidence="1">
    <location>
        <begin position="12"/>
        <end position="29"/>
    </location>
</feature>
<sequence length="175" mass="19029">MTDPTDPGQRPWTDRSPQRTHRRPADHGKVLSVPSTREAQAGATGGRPLQPVGAAAVSKPAHARGRGGWGDQETLVAAVGGQAVRPPWETVWKLRRLLFYPLPSSVPKASCRKGLHSQGKNKTEQRRCHREGRNPGLRRQVSRGDCTQNGNEPSPRTPGRFLGLRHSPPATPQAA</sequence>
<evidence type="ECO:0000256" key="1">
    <source>
        <dbReference type="SAM" id="MobiDB-lite"/>
    </source>
</evidence>
<feature type="region of interest" description="Disordered" evidence="1">
    <location>
        <begin position="105"/>
        <end position="175"/>
    </location>
</feature>
<gene>
    <name evidence="2" type="ORF">mPipKuh1_009232</name>
</gene>
<evidence type="ECO:0000313" key="2">
    <source>
        <dbReference type="EMBL" id="KAF6304772.1"/>
    </source>
</evidence>
<dbReference type="AlphaFoldDB" id="A0A7J7TW10"/>
<name>A0A7J7TW10_PIPKU</name>
<comment type="caution">
    <text evidence="2">The sequence shown here is derived from an EMBL/GenBank/DDBJ whole genome shotgun (WGS) entry which is preliminary data.</text>
</comment>